<feature type="transmembrane region" description="Helical" evidence="8">
    <location>
        <begin position="451"/>
        <end position="473"/>
    </location>
</feature>
<feature type="transmembrane region" description="Helical" evidence="8">
    <location>
        <begin position="347"/>
        <end position="367"/>
    </location>
</feature>
<name>A0AAD3TWW1_9TREE</name>
<dbReference type="InterPro" id="IPR053938">
    <property type="entry name" value="PTM1-like_N"/>
</dbReference>
<feature type="transmembrane region" description="Helical" evidence="8">
    <location>
        <begin position="398"/>
        <end position="416"/>
    </location>
</feature>
<dbReference type="GO" id="GO:0005829">
    <property type="term" value="C:cytosol"/>
    <property type="evidence" value="ECO:0007669"/>
    <property type="project" value="GOC"/>
</dbReference>
<feature type="transmembrane region" description="Helical" evidence="8">
    <location>
        <begin position="314"/>
        <end position="335"/>
    </location>
</feature>
<feature type="region of interest" description="Disordered" evidence="7">
    <location>
        <begin position="135"/>
        <end position="250"/>
    </location>
</feature>
<evidence type="ECO:0000256" key="8">
    <source>
        <dbReference type="SAM" id="Phobius"/>
    </source>
</evidence>
<gene>
    <name evidence="12" type="ORF">CspeluHIS016_0504120</name>
</gene>
<evidence type="ECO:0000256" key="2">
    <source>
        <dbReference type="ARBA" id="ARBA00007883"/>
    </source>
</evidence>
<feature type="signal peptide" evidence="9">
    <location>
        <begin position="1"/>
        <end position="20"/>
    </location>
</feature>
<accession>A0AAD3TWW1</accession>
<dbReference type="Proteomes" id="UP001222932">
    <property type="component" value="Unassembled WGS sequence"/>
</dbReference>
<dbReference type="InterPro" id="IPR053937">
    <property type="entry name" value="GOST_TM"/>
</dbReference>
<feature type="domain" description="PTM1-like N-terminal" evidence="11">
    <location>
        <begin position="32"/>
        <end position="111"/>
    </location>
</feature>
<feature type="transmembrane region" description="Helical" evidence="8">
    <location>
        <begin position="373"/>
        <end position="391"/>
    </location>
</feature>
<dbReference type="Pfam" id="PF21902">
    <property type="entry name" value="PTM1-like_N"/>
    <property type="match status" value="1"/>
</dbReference>
<evidence type="ECO:0000256" key="6">
    <source>
        <dbReference type="ARBA" id="ARBA00023136"/>
    </source>
</evidence>
<evidence type="ECO:0000256" key="1">
    <source>
        <dbReference type="ARBA" id="ARBA00004141"/>
    </source>
</evidence>
<feature type="compositionally biased region" description="Acidic residues" evidence="7">
    <location>
        <begin position="165"/>
        <end position="174"/>
    </location>
</feature>
<feature type="domain" description="GOST seven transmembrane" evidence="10">
    <location>
        <begin position="312"/>
        <end position="564"/>
    </location>
</feature>
<dbReference type="GO" id="GO:0042147">
    <property type="term" value="P:retrograde transport, endosome to Golgi"/>
    <property type="evidence" value="ECO:0007669"/>
    <property type="project" value="TreeGrafter"/>
</dbReference>
<evidence type="ECO:0000256" key="7">
    <source>
        <dbReference type="SAM" id="MobiDB-lite"/>
    </source>
</evidence>
<comment type="caution">
    <text evidence="12">The sequence shown here is derived from an EMBL/GenBank/DDBJ whole genome shotgun (WGS) entry which is preliminary data.</text>
</comment>
<feature type="compositionally biased region" description="Basic and acidic residues" evidence="7">
    <location>
        <begin position="616"/>
        <end position="639"/>
    </location>
</feature>
<evidence type="ECO:0000313" key="13">
    <source>
        <dbReference type="Proteomes" id="UP001222932"/>
    </source>
</evidence>
<dbReference type="EMBL" id="BTCM01000005">
    <property type="protein sequence ID" value="GMK58380.1"/>
    <property type="molecule type" value="Genomic_DNA"/>
</dbReference>
<dbReference type="InterPro" id="IPR009637">
    <property type="entry name" value="GPR107/GPR108-like"/>
</dbReference>
<dbReference type="GO" id="GO:0016020">
    <property type="term" value="C:membrane"/>
    <property type="evidence" value="ECO:0007669"/>
    <property type="project" value="UniProtKB-SubCell"/>
</dbReference>
<feature type="chain" id="PRO_5042175498" evidence="9">
    <location>
        <begin position="21"/>
        <end position="722"/>
    </location>
</feature>
<feature type="compositionally biased region" description="Basic and acidic residues" evidence="7">
    <location>
        <begin position="151"/>
        <end position="164"/>
    </location>
</feature>
<comment type="subcellular location">
    <subcellularLocation>
        <location evidence="1">Membrane</location>
        <topology evidence="1">Multi-pass membrane protein</topology>
    </subcellularLocation>
</comment>
<feature type="compositionally biased region" description="Low complexity" evidence="7">
    <location>
        <begin position="135"/>
        <end position="147"/>
    </location>
</feature>
<evidence type="ECO:0000256" key="4">
    <source>
        <dbReference type="ARBA" id="ARBA00022729"/>
    </source>
</evidence>
<dbReference type="PANTHER" id="PTHR21229">
    <property type="entry name" value="LUNG SEVEN TRANSMEMBRANE RECEPTOR"/>
    <property type="match status" value="1"/>
</dbReference>
<keyword evidence="6 8" id="KW-0472">Membrane</keyword>
<dbReference type="GO" id="GO:0005794">
    <property type="term" value="C:Golgi apparatus"/>
    <property type="evidence" value="ECO:0007669"/>
    <property type="project" value="TreeGrafter"/>
</dbReference>
<evidence type="ECO:0000259" key="11">
    <source>
        <dbReference type="Pfam" id="PF21902"/>
    </source>
</evidence>
<feature type="transmembrane region" description="Helical" evidence="8">
    <location>
        <begin position="536"/>
        <end position="558"/>
    </location>
</feature>
<evidence type="ECO:0000259" key="10">
    <source>
        <dbReference type="Pfam" id="PF06814"/>
    </source>
</evidence>
<reference evidence="12" key="1">
    <citation type="journal article" date="2023" name="BMC Genomics">
        <title>Chromosome-level genome assemblies of Cutaneotrichosporon spp. (Trichosporonales, Basidiomycota) reveal imbalanced evolution between nucleotide sequences and chromosome synteny.</title>
        <authorList>
            <person name="Kobayashi Y."/>
            <person name="Kayamori A."/>
            <person name="Aoki K."/>
            <person name="Shiwa Y."/>
            <person name="Matsutani M."/>
            <person name="Fujita N."/>
            <person name="Sugita T."/>
            <person name="Iwasaki W."/>
            <person name="Tanaka N."/>
            <person name="Takashima M."/>
        </authorList>
    </citation>
    <scope>NUCLEOTIDE SEQUENCE</scope>
    <source>
        <strain evidence="12">HIS016</strain>
    </source>
</reference>
<evidence type="ECO:0000256" key="9">
    <source>
        <dbReference type="SAM" id="SignalP"/>
    </source>
</evidence>
<feature type="transmembrane region" description="Helical" evidence="8">
    <location>
        <begin position="422"/>
        <end position="439"/>
    </location>
</feature>
<feature type="transmembrane region" description="Helical" evidence="8">
    <location>
        <begin position="493"/>
        <end position="515"/>
    </location>
</feature>
<organism evidence="12 13">
    <name type="scientific">Cutaneotrichosporon spelunceum</name>
    <dbReference type="NCBI Taxonomy" id="1672016"/>
    <lineage>
        <taxon>Eukaryota</taxon>
        <taxon>Fungi</taxon>
        <taxon>Dikarya</taxon>
        <taxon>Basidiomycota</taxon>
        <taxon>Agaricomycotina</taxon>
        <taxon>Tremellomycetes</taxon>
        <taxon>Trichosporonales</taxon>
        <taxon>Trichosporonaceae</taxon>
        <taxon>Cutaneotrichosporon</taxon>
    </lineage>
</organism>
<dbReference type="PANTHER" id="PTHR21229:SF1">
    <property type="entry name" value="GH17801P"/>
    <property type="match status" value="1"/>
</dbReference>
<evidence type="ECO:0000313" key="12">
    <source>
        <dbReference type="EMBL" id="GMK58380.1"/>
    </source>
</evidence>
<keyword evidence="4 9" id="KW-0732">Signal</keyword>
<keyword evidence="3 8" id="KW-0812">Transmembrane</keyword>
<dbReference type="AlphaFoldDB" id="A0AAD3TWW1"/>
<evidence type="ECO:0000256" key="5">
    <source>
        <dbReference type="ARBA" id="ARBA00022989"/>
    </source>
</evidence>
<protein>
    <submittedName>
        <fullName evidence="12">Uncharacterized protein</fullName>
    </submittedName>
</protein>
<dbReference type="Pfam" id="PF06814">
    <property type="entry name" value="GOST_TM"/>
    <property type="match status" value="1"/>
</dbReference>
<feature type="region of interest" description="Disordered" evidence="7">
    <location>
        <begin position="610"/>
        <end position="722"/>
    </location>
</feature>
<comment type="similarity">
    <text evidence="2">Belongs to the LU7TM family.</text>
</comment>
<sequence>MRFGTLAAIAGLAASLPAMAYRVAFKDTDTFREVCSGMYGGDKAYVELQFDEHASGQVAIVMYEYADAEYIGRQPPDDGTWHPKVYICTTTTVRAGLCTNAQLGTFLTSLPEGKKLNDTSIYTSALRFDPEAAAVGGTGGAAPSPAAIEAEVGKGESKNTRRQDEENEEIDNVADPEPYTGRPTVEDSGSAGDKQGESDSAATTTTQGEPEPPVSTPGKSRPGSSSHGQGGTAAIPPTAGDGIESDSDVPVYSKPIRMDVPKTGYYCAAVIPVTVVTKNRALEPRKNIAAEYEGVITFRNQFDGELPAAEYPKIAFYGVLAVVYILLAIGWGVLCAKHYQELLPMQYYISGTIVFLVIEMIALFTYYRYVNKHGGGAGSIAFLIVISILNAARNSLSFFLLLIVAMGLSVVTPSLGSVMTRVWLLTVFHFVFGVAYAVGTVKVELDSANIIVVLLMIFPLSFTLTAFLMWIIISLNGTILHLQQRKQNFKLAMFQSLYRTLIIAVIAVAAFFVLSSISLSNRLDEDYAPRNWRWRWVLLDASLALIYLAAFVAIAWLWRPTENNVRFAMSQELAQDEDEAAVYELEPHDPDAVETGRALSGLSGPDDLRLPGLLAHDGREQVHGERRSGDDEERERLFDADDDDDDSLHKSGEGGYRAAPSGSSPGGYAPHANDSDVVFAMGDDSDDSDAEDGKLLTRVSLNSSRGSPRSSANMGRYKDKAD</sequence>
<keyword evidence="13" id="KW-1185">Reference proteome</keyword>
<reference evidence="12" key="2">
    <citation type="submission" date="2023-06" db="EMBL/GenBank/DDBJ databases">
        <authorList>
            <person name="Kobayashi Y."/>
            <person name="Kayamori A."/>
            <person name="Aoki K."/>
            <person name="Shiwa Y."/>
            <person name="Fujita N."/>
            <person name="Sugita T."/>
            <person name="Iwasaki W."/>
            <person name="Tanaka N."/>
            <person name="Takashima M."/>
        </authorList>
    </citation>
    <scope>NUCLEOTIDE SEQUENCE</scope>
    <source>
        <strain evidence="12">HIS016</strain>
    </source>
</reference>
<evidence type="ECO:0000256" key="3">
    <source>
        <dbReference type="ARBA" id="ARBA00022692"/>
    </source>
</evidence>
<feature type="compositionally biased region" description="Low complexity" evidence="7">
    <location>
        <begin position="700"/>
        <end position="711"/>
    </location>
</feature>
<proteinExistence type="inferred from homology"/>
<keyword evidence="5 8" id="KW-1133">Transmembrane helix</keyword>
<feature type="compositionally biased region" description="Polar residues" evidence="7">
    <location>
        <begin position="198"/>
        <end position="208"/>
    </location>
</feature>